<reference evidence="2 3" key="1">
    <citation type="submission" date="2018-06" db="EMBL/GenBank/DDBJ databases">
        <title>Phytoactinopolyspora halophila sp. nov., a novel halophilic actinomycete isolated from a saline soil in China.</title>
        <authorList>
            <person name="Tang S.-K."/>
        </authorList>
    </citation>
    <scope>NUCLEOTIDE SEQUENCE [LARGE SCALE GENOMIC DNA]</scope>
    <source>
        <strain evidence="2 3">YIM 96934</strain>
    </source>
</reference>
<dbReference type="InterPro" id="IPR007325">
    <property type="entry name" value="KFase/CYL"/>
</dbReference>
<dbReference type="RefSeq" id="WP_112260437.1">
    <property type="nucleotide sequence ID" value="NZ_QMIG01000046.1"/>
</dbReference>
<comment type="caution">
    <text evidence="2">The sequence shown here is derived from an EMBL/GenBank/DDBJ whole genome shotgun (WGS) entry which is preliminary data.</text>
</comment>
<dbReference type="Proteomes" id="UP000250462">
    <property type="component" value="Unassembled WGS sequence"/>
</dbReference>
<gene>
    <name evidence="2" type="ORF">DPM12_21665</name>
</gene>
<feature type="region of interest" description="Disordered" evidence="1">
    <location>
        <begin position="19"/>
        <end position="40"/>
    </location>
</feature>
<dbReference type="PANTHER" id="PTHR31118:SF32">
    <property type="entry name" value="KYNURENINE FORMAMIDASE"/>
    <property type="match status" value="1"/>
</dbReference>
<protein>
    <recommendedName>
        <fullName evidence="4">Cyclase family protein</fullName>
    </recommendedName>
</protein>
<accession>A0A329QDJ3</accession>
<organism evidence="2 3">
    <name type="scientific">Phytoactinopolyspora halophila</name>
    <dbReference type="NCBI Taxonomy" id="1981511"/>
    <lineage>
        <taxon>Bacteria</taxon>
        <taxon>Bacillati</taxon>
        <taxon>Actinomycetota</taxon>
        <taxon>Actinomycetes</taxon>
        <taxon>Jiangellales</taxon>
        <taxon>Jiangellaceae</taxon>
        <taxon>Phytoactinopolyspora</taxon>
    </lineage>
</organism>
<evidence type="ECO:0000313" key="3">
    <source>
        <dbReference type="Proteomes" id="UP000250462"/>
    </source>
</evidence>
<dbReference type="AlphaFoldDB" id="A0A329QDJ3"/>
<dbReference type="Pfam" id="PF04199">
    <property type="entry name" value="Cyclase"/>
    <property type="match status" value="2"/>
</dbReference>
<dbReference type="GO" id="GO:0019441">
    <property type="term" value="P:L-tryptophan catabolic process to kynurenine"/>
    <property type="evidence" value="ECO:0007669"/>
    <property type="project" value="InterPro"/>
</dbReference>
<dbReference type="EMBL" id="QMIG01000046">
    <property type="protein sequence ID" value="RAW09322.1"/>
    <property type="molecule type" value="Genomic_DNA"/>
</dbReference>
<name>A0A329QDJ3_9ACTN</name>
<dbReference type="PANTHER" id="PTHR31118">
    <property type="entry name" value="CYCLASE-LIKE PROTEIN 2"/>
    <property type="match status" value="1"/>
</dbReference>
<evidence type="ECO:0008006" key="4">
    <source>
        <dbReference type="Google" id="ProtNLM"/>
    </source>
</evidence>
<dbReference type="GO" id="GO:0004061">
    <property type="term" value="F:arylformamidase activity"/>
    <property type="evidence" value="ECO:0007669"/>
    <property type="project" value="InterPro"/>
</dbReference>
<sequence>MAMRDVGLVETLRLRRSLRGARPATAREPPGSGPEKEERPVVERVLDLTMKPYPCPEGYNRAAVQPVVGFEEPETPILTEPLSASRDIASLLSFNQRRLSMLGVQPGETFNYGTITTKPHGTNLTFDNRGSATSAHRCAPDLPAERFVGALALVNLAGSIKPGDVITIGHLEPYAEAIQPGTVVFIRTDYSKQHRSAEPTAEYYTNSPTLDVAAAEWLAERRVHVVGADVRTLDSRYTGHSTGTNVHQVLNAAGVVVVEDLANLDQLGSEHEFALVGLPLGVRGVSGGPARVFVINRADPTTFVDCTHQLEYFPDKVTDEIPFVPPETSLDELRDIGDYPNPLPGRIDPRELQEQVARQTRLTPFNIRHPELGLIGQEMYIQYGHSTTTHIEGAFFDPWGRHHVPDEILRRYVRMPADRLIGPGVLVNLGDMIGPGQQIDAGHLDAVDPGVREGDIVFLRTDITDWYYYGADVNITVTPGLSPDAGQWFVDRGIRALVLDCPSVERSDPFSASGLRNTSNKIHYLLHRNDIPLVEWALRFHHFRKQRFIAAILALPVSHQGCFPAHLMAIEQWD</sequence>
<evidence type="ECO:0000313" key="2">
    <source>
        <dbReference type="EMBL" id="RAW09322.1"/>
    </source>
</evidence>
<dbReference type="Gene3D" id="3.50.30.50">
    <property type="entry name" value="Putative cyclase"/>
    <property type="match status" value="2"/>
</dbReference>
<dbReference type="InterPro" id="IPR037175">
    <property type="entry name" value="KFase_sf"/>
</dbReference>
<keyword evidence="3" id="KW-1185">Reference proteome</keyword>
<evidence type="ECO:0000256" key="1">
    <source>
        <dbReference type="SAM" id="MobiDB-lite"/>
    </source>
</evidence>
<dbReference type="SUPFAM" id="SSF102198">
    <property type="entry name" value="Putative cyclase"/>
    <property type="match status" value="2"/>
</dbReference>
<proteinExistence type="predicted"/>